<feature type="transmembrane region" description="Helical" evidence="6">
    <location>
        <begin position="319"/>
        <end position="340"/>
    </location>
</feature>
<evidence type="ECO:0000313" key="8">
    <source>
        <dbReference type="Proteomes" id="UP000032633"/>
    </source>
</evidence>
<keyword evidence="3 6" id="KW-0812">Transmembrane</keyword>
<keyword evidence="2" id="KW-1003">Cell membrane</keyword>
<feature type="transmembrane region" description="Helical" evidence="6">
    <location>
        <begin position="52"/>
        <end position="74"/>
    </location>
</feature>
<dbReference type="GO" id="GO:0005886">
    <property type="term" value="C:plasma membrane"/>
    <property type="evidence" value="ECO:0007669"/>
    <property type="project" value="UniProtKB-SubCell"/>
</dbReference>
<dbReference type="GO" id="GO:0022857">
    <property type="term" value="F:transmembrane transporter activity"/>
    <property type="evidence" value="ECO:0007669"/>
    <property type="project" value="InterPro"/>
</dbReference>
<protein>
    <recommendedName>
        <fullName evidence="9">ABC transporter permease</fullName>
    </recommendedName>
</protein>
<keyword evidence="8" id="KW-1185">Reference proteome</keyword>
<evidence type="ECO:0000256" key="2">
    <source>
        <dbReference type="ARBA" id="ARBA00022475"/>
    </source>
</evidence>
<name>A0A0D5NHJ9_9BACL</name>
<feature type="transmembrane region" description="Helical" evidence="6">
    <location>
        <begin position="290"/>
        <end position="307"/>
    </location>
</feature>
<sequence length="355" mass="37712">MRPRKAVFLDLFGLAGAVAASLVIGIIVIFCVSSEPLAAMNAFFVEPLTNAFNFGSILNRMVPLVFTGLAIAVVFQSGVFSMGAEGQLYIGALTGAVAAVYMKGLSAWMHIPLVLVCAILGGGLFAFLPGILKARFKADEIVSTLMFNYIGIFFVSYLLNNVIKDANSGGFARTPYVQDSARLHQIVQGFPTLYSFVFALAAAAVVYILLFKTRTGYELRLVGKNPLFAEYGGIHIRKAIVLSMVISGALAGLGGAMEVIGQQGALNDHFSTGLGFDGIIISLLARNHPIGILVSAFFYAYLTVGGQNMQAGSDVPRDLAVIIQSLLVLFVSSQALFAYLNSRKAVRKGGAEVAS</sequence>
<dbReference type="RefSeq" id="WP_045669828.1">
    <property type="nucleotide sequence ID" value="NZ_CP011058.1"/>
</dbReference>
<dbReference type="PANTHER" id="PTHR47089">
    <property type="entry name" value="ABC TRANSPORTER, PERMEASE PROTEIN"/>
    <property type="match status" value="1"/>
</dbReference>
<dbReference type="InterPro" id="IPR001851">
    <property type="entry name" value="ABC_transp_permease"/>
</dbReference>
<evidence type="ECO:0000256" key="3">
    <source>
        <dbReference type="ARBA" id="ARBA00022692"/>
    </source>
</evidence>
<dbReference type="AlphaFoldDB" id="A0A0D5NHJ9"/>
<accession>A0A0D5NHJ9</accession>
<feature type="transmembrane region" description="Helical" evidence="6">
    <location>
        <begin position="7"/>
        <end position="32"/>
    </location>
</feature>
<proteinExistence type="predicted"/>
<dbReference type="HOGENOM" id="CLU_040769_0_2_9"/>
<evidence type="ECO:0000256" key="4">
    <source>
        <dbReference type="ARBA" id="ARBA00022989"/>
    </source>
</evidence>
<evidence type="ECO:0000256" key="6">
    <source>
        <dbReference type="SAM" id="Phobius"/>
    </source>
</evidence>
<gene>
    <name evidence="7" type="ORF">VN24_07155</name>
</gene>
<dbReference type="PATRIC" id="fig|1126833.4.peg.1568"/>
<feature type="transmembrane region" description="Helical" evidence="6">
    <location>
        <begin position="141"/>
        <end position="159"/>
    </location>
</feature>
<dbReference type="KEGG" id="pbj:VN24_07155"/>
<reference evidence="7 8" key="1">
    <citation type="journal article" date="2015" name="J. Biotechnol.">
        <title>Complete genome sequence of Paenibacillus beijingensis 7188(T) (=DSM 24997(T)), a novel rhizobacterium from jujube garden soil.</title>
        <authorList>
            <person name="Kwak Y."/>
            <person name="Shin J.H."/>
        </authorList>
    </citation>
    <scope>NUCLEOTIDE SEQUENCE [LARGE SCALE GENOMIC DNA]</scope>
    <source>
        <strain evidence="7 8">DSM 24997</strain>
    </source>
</reference>
<organism evidence="7 8">
    <name type="scientific">Paenibacillus beijingensis</name>
    <dbReference type="NCBI Taxonomy" id="1126833"/>
    <lineage>
        <taxon>Bacteria</taxon>
        <taxon>Bacillati</taxon>
        <taxon>Bacillota</taxon>
        <taxon>Bacilli</taxon>
        <taxon>Bacillales</taxon>
        <taxon>Paenibacillaceae</taxon>
        <taxon>Paenibacillus</taxon>
    </lineage>
</organism>
<dbReference type="Proteomes" id="UP000032633">
    <property type="component" value="Chromosome"/>
</dbReference>
<dbReference type="EMBL" id="CP011058">
    <property type="protein sequence ID" value="AJY74393.1"/>
    <property type="molecule type" value="Genomic_DNA"/>
</dbReference>
<evidence type="ECO:0000313" key="7">
    <source>
        <dbReference type="EMBL" id="AJY74393.1"/>
    </source>
</evidence>
<dbReference type="Pfam" id="PF02653">
    <property type="entry name" value="BPD_transp_2"/>
    <property type="match status" value="1"/>
</dbReference>
<evidence type="ECO:0008006" key="9">
    <source>
        <dbReference type="Google" id="ProtNLM"/>
    </source>
</evidence>
<dbReference type="CDD" id="cd06580">
    <property type="entry name" value="TM_PBP1_transp_TpRbsC_like"/>
    <property type="match status" value="1"/>
</dbReference>
<reference evidence="8" key="2">
    <citation type="submission" date="2015-03" db="EMBL/GenBank/DDBJ databases">
        <title>Genome sequence of Paenibacillus beijingensis strain DSM 24997T.</title>
        <authorList>
            <person name="Kwak Y."/>
            <person name="Shin J.-H."/>
        </authorList>
    </citation>
    <scope>NUCLEOTIDE SEQUENCE [LARGE SCALE GENOMIC DNA]</scope>
    <source>
        <strain evidence="8">DSM 24997</strain>
    </source>
</reference>
<evidence type="ECO:0000256" key="5">
    <source>
        <dbReference type="ARBA" id="ARBA00023136"/>
    </source>
</evidence>
<keyword evidence="4 6" id="KW-1133">Transmembrane helix</keyword>
<keyword evidence="5 6" id="KW-0472">Membrane</keyword>
<dbReference type="PANTHER" id="PTHR47089:SF1">
    <property type="entry name" value="GUANOSINE ABC TRANSPORTER PERMEASE PROTEIN NUPP"/>
    <property type="match status" value="1"/>
</dbReference>
<dbReference type="STRING" id="1126833.VN24_07155"/>
<feature type="transmembrane region" description="Helical" evidence="6">
    <location>
        <begin position="193"/>
        <end position="211"/>
    </location>
</feature>
<comment type="subcellular location">
    <subcellularLocation>
        <location evidence="1">Cell membrane</location>
        <topology evidence="1">Multi-pass membrane protein</topology>
    </subcellularLocation>
</comment>
<dbReference type="OrthoDB" id="45037at2"/>
<feature type="transmembrane region" description="Helical" evidence="6">
    <location>
        <begin position="108"/>
        <end position="129"/>
    </location>
</feature>
<evidence type="ECO:0000256" key="1">
    <source>
        <dbReference type="ARBA" id="ARBA00004651"/>
    </source>
</evidence>